<comment type="catalytic activity">
    <reaction evidence="10">
        <text>L-threonyl-[protein] + ATP = O-phospho-L-threonyl-[protein] + ADP + H(+)</text>
        <dbReference type="Rhea" id="RHEA:46608"/>
        <dbReference type="Rhea" id="RHEA-COMP:11060"/>
        <dbReference type="Rhea" id="RHEA-COMP:11605"/>
        <dbReference type="ChEBI" id="CHEBI:15378"/>
        <dbReference type="ChEBI" id="CHEBI:30013"/>
        <dbReference type="ChEBI" id="CHEBI:30616"/>
        <dbReference type="ChEBI" id="CHEBI:61977"/>
        <dbReference type="ChEBI" id="CHEBI:456216"/>
        <dbReference type="EC" id="2.7.11.1"/>
    </reaction>
</comment>
<evidence type="ECO:0000256" key="7">
    <source>
        <dbReference type="ARBA" id="ARBA00023157"/>
    </source>
</evidence>
<evidence type="ECO:0000256" key="11">
    <source>
        <dbReference type="ARBA" id="ARBA00048679"/>
    </source>
</evidence>
<dbReference type="OrthoDB" id="61110at2759"/>
<dbReference type="PANTHER" id="PTHR47460:SF1">
    <property type="entry name" value="SERINE_THREONINE-PROTEIN KINASE-LIKE PROTEIN ACR4"/>
    <property type="match status" value="1"/>
</dbReference>
<evidence type="ECO:0000256" key="9">
    <source>
        <dbReference type="ARBA" id="ARBA00023180"/>
    </source>
</evidence>
<dbReference type="AlphaFoldDB" id="D8LQT3"/>
<dbReference type="InterPro" id="IPR009091">
    <property type="entry name" value="RCC1/BLIP-II"/>
</dbReference>
<keyword evidence="3" id="KW-0812">Transmembrane</keyword>
<dbReference type="EMBL" id="FN648819">
    <property type="protein sequence ID" value="CBN74960.1"/>
    <property type="molecule type" value="Genomic_DNA"/>
</dbReference>
<keyword evidence="5" id="KW-1133">Transmembrane helix</keyword>
<dbReference type="Gene3D" id="2.130.10.30">
    <property type="entry name" value="Regulator of chromosome condensation 1/beta-lactamase-inhibitor protein II"/>
    <property type="match status" value="1"/>
</dbReference>
<gene>
    <name evidence="12" type="ORF">Esi_0060_0082</name>
</gene>
<keyword evidence="7" id="KW-1015">Disulfide bond</keyword>
<dbReference type="Pfam" id="PF13540">
    <property type="entry name" value="RCC1_2"/>
    <property type="match status" value="1"/>
</dbReference>
<proteinExistence type="predicted"/>
<evidence type="ECO:0000256" key="4">
    <source>
        <dbReference type="ARBA" id="ARBA00022729"/>
    </source>
</evidence>
<dbReference type="GO" id="GO:0004674">
    <property type="term" value="F:protein serine/threonine kinase activity"/>
    <property type="evidence" value="ECO:0007669"/>
    <property type="project" value="UniProtKB-KW"/>
</dbReference>
<evidence type="ECO:0000256" key="6">
    <source>
        <dbReference type="ARBA" id="ARBA00023136"/>
    </source>
</evidence>
<evidence type="ECO:0000256" key="2">
    <source>
        <dbReference type="ARBA" id="ARBA00012513"/>
    </source>
</evidence>
<keyword evidence="8" id="KW-0675">Receptor</keyword>
<dbReference type="Proteomes" id="UP000002630">
    <property type="component" value="Linkage Group LG25"/>
</dbReference>
<sequence length="321" mass="34092">MQDHSDNQRVDYGVHHKMTMTKLSWFSLATAGWLAGASTDAYYESVTAGQGFSCGVLEATGRVECWGEGALGDTPSLDVLEGKLLDEHHLSISGGGFHVCGLYYEGGEKLNKNVRAYCVASFDDGAEQDAGQLNIPDLPDGKYWREMSAGGQHTCGIDTDRMVHCWGSEDGLRRDLGEFAGMEHRHISAGGLATCGILMSDRTGYCVGEVPQAMLPEEYANTQFARLEAGGAFSYGLVKDTKELIKWGPTEGDPAAIVESIPVEPPTGFRSIKTFSIAAGAAHVCATGRRNRKAIASGLPTKGAWCAGTGGEEISGISDAA</sequence>
<dbReference type="PANTHER" id="PTHR47460">
    <property type="entry name" value="SERINE/THREONINE-PROTEIN KINASE-LIKE PROTEIN ACR4"/>
    <property type="match status" value="1"/>
</dbReference>
<evidence type="ECO:0000313" key="13">
    <source>
        <dbReference type="Proteomes" id="UP000002630"/>
    </source>
</evidence>
<evidence type="ECO:0000256" key="3">
    <source>
        <dbReference type="ARBA" id="ARBA00022692"/>
    </source>
</evidence>
<reference evidence="12 13" key="1">
    <citation type="journal article" date="2010" name="Nature">
        <title>The Ectocarpus genome and the independent evolution of multicellularity in brown algae.</title>
        <authorList>
            <person name="Cock J.M."/>
            <person name="Sterck L."/>
            <person name="Rouze P."/>
            <person name="Scornet D."/>
            <person name="Allen A.E."/>
            <person name="Amoutzias G."/>
            <person name="Anthouard V."/>
            <person name="Artiguenave F."/>
            <person name="Aury J.M."/>
            <person name="Badger J.H."/>
            <person name="Beszteri B."/>
            <person name="Billiau K."/>
            <person name="Bonnet E."/>
            <person name="Bothwell J.H."/>
            <person name="Bowler C."/>
            <person name="Boyen C."/>
            <person name="Brownlee C."/>
            <person name="Carrano C.J."/>
            <person name="Charrier B."/>
            <person name="Cho G.Y."/>
            <person name="Coelho S.M."/>
            <person name="Collen J."/>
            <person name="Corre E."/>
            <person name="Da Silva C."/>
            <person name="Delage L."/>
            <person name="Delaroque N."/>
            <person name="Dittami S.M."/>
            <person name="Doulbeau S."/>
            <person name="Elias M."/>
            <person name="Farnham G."/>
            <person name="Gachon C.M."/>
            <person name="Gschloessl B."/>
            <person name="Heesch S."/>
            <person name="Jabbari K."/>
            <person name="Jubin C."/>
            <person name="Kawai H."/>
            <person name="Kimura K."/>
            <person name="Kloareg B."/>
            <person name="Kupper F.C."/>
            <person name="Lang D."/>
            <person name="Le Bail A."/>
            <person name="Leblanc C."/>
            <person name="Lerouge P."/>
            <person name="Lohr M."/>
            <person name="Lopez P.J."/>
            <person name="Martens C."/>
            <person name="Maumus F."/>
            <person name="Michel G."/>
            <person name="Miranda-Saavedra D."/>
            <person name="Morales J."/>
            <person name="Moreau H."/>
            <person name="Motomura T."/>
            <person name="Nagasato C."/>
            <person name="Napoli C.A."/>
            <person name="Nelson D.R."/>
            <person name="Nyvall-Collen P."/>
            <person name="Peters A.F."/>
            <person name="Pommier C."/>
            <person name="Potin P."/>
            <person name="Poulain J."/>
            <person name="Quesneville H."/>
            <person name="Read B."/>
            <person name="Rensing S.A."/>
            <person name="Ritter A."/>
            <person name="Rousvoal S."/>
            <person name="Samanta M."/>
            <person name="Samson G."/>
            <person name="Schroeder D.C."/>
            <person name="Segurens B."/>
            <person name="Strittmatter M."/>
            <person name="Tonon T."/>
            <person name="Tregear J.W."/>
            <person name="Valentin K."/>
            <person name="von Dassow P."/>
            <person name="Yamagishi T."/>
            <person name="Van de Peer Y."/>
            <person name="Wincker P."/>
        </authorList>
    </citation>
    <scope>NUCLEOTIDE SEQUENCE [LARGE SCALE GENOMIC DNA]</scope>
    <source>
        <strain evidence="13">Ec32 / CCAP1310/4</strain>
    </source>
</reference>
<dbReference type="STRING" id="2880.D8LQT3"/>
<name>D8LQT3_ECTSI</name>
<evidence type="ECO:0000256" key="5">
    <source>
        <dbReference type="ARBA" id="ARBA00022989"/>
    </source>
</evidence>
<evidence type="ECO:0000256" key="8">
    <source>
        <dbReference type="ARBA" id="ARBA00023170"/>
    </source>
</evidence>
<organism evidence="12 13">
    <name type="scientific">Ectocarpus siliculosus</name>
    <name type="common">Brown alga</name>
    <name type="synonym">Conferva siliculosa</name>
    <dbReference type="NCBI Taxonomy" id="2880"/>
    <lineage>
        <taxon>Eukaryota</taxon>
        <taxon>Sar</taxon>
        <taxon>Stramenopiles</taxon>
        <taxon>Ochrophyta</taxon>
        <taxon>PX clade</taxon>
        <taxon>Phaeophyceae</taxon>
        <taxon>Ectocarpales</taxon>
        <taxon>Ectocarpaceae</taxon>
        <taxon>Ectocarpus</taxon>
    </lineage>
</organism>
<evidence type="ECO:0000256" key="1">
    <source>
        <dbReference type="ARBA" id="ARBA00004479"/>
    </source>
</evidence>
<evidence type="ECO:0000256" key="10">
    <source>
        <dbReference type="ARBA" id="ARBA00047899"/>
    </source>
</evidence>
<protein>
    <recommendedName>
        <fullName evidence="2">non-specific serine/threonine protein kinase</fullName>
        <ecNumber evidence="2">2.7.11.1</ecNumber>
    </recommendedName>
</protein>
<dbReference type="InParanoid" id="D8LQT3"/>
<keyword evidence="6" id="KW-0472">Membrane</keyword>
<dbReference type="GO" id="GO:0016020">
    <property type="term" value="C:membrane"/>
    <property type="evidence" value="ECO:0007669"/>
    <property type="project" value="UniProtKB-SubCell"/>
</dbReference>
<comment type="subcellular location">
    <subcellularLocation>
        <location evidence="1">Membrane</location>
        <topology evidence="1">Single-pass type I membrane protein</topology>
    </subcellularLocation>
</comment>
<keyword evidence="9" id="KW-0325">Glycoprotein</keyword>
<keyword evidence="13" id="KW-1185">Reference proteome</keyword>
<accession>D8LQT3</accession>
<keyword evidence="4" id="KW-0732">Signal</keyword>
<dbReference type="EMBL" id="FN649750">
    <property type="protein sequence ID" value="CBN74960.1"/>
    <property type="molecule type" value="Genomic_DNA"/>
</dbReference>
<dbReference type="eggNOG" id="KOG1187">
    <property type="taxonomic scope" value="Eukaryota"/>
</dbReference>
<comment type="catalytic activity">
    <reaction evidence="11">
        <text>L-seryl-[protein] + ATP = O-phospho-L-seryl-[protein] + ADP + H(+)</text>
        <dbReference type="Rhea" id="RHEA:17989"/>
        <dbReference type="Rhea" id="RHEA-COMP:9863"/>
        <dbReference type="Rhea" id="RHEA-COMP:11604"/>
        <dbReference type="ChEBI" id="CHEBI:15378"/>
        <dbReference type="ChEBI" id="CHEBI:29999"/>
        <dbReference type="ChEBI" id="CHEBI:30616"/>
        <dbReference type="ChEBI" id="CHEBI:83421"/>
        <dbReference type="ChEBI" id="CHEBI:456216"/>
        <dbReference type="EC" id="2.7.11.1"/>
    </reaction>
</comment>
<dbReference type="EC" id="2.7.11.1" evidence="2"/>
<evidence type="ECO:0000313" key="12">
    <source>
        <dbReference type="EMBL" id="CBN74960.1"/>
    </source>
</evidence>
<dbReference type="SUPFAM" id="SSF50985">
    <property type="entry name" value="RCC1/BLIP-II"/>
    <property type="match status" value="1"/>
</dbReference>